<dbReference type="Proteomes" id="UP000198263">
    <property type="component" value="Unassembled WGS sequence"/>
</dbReference>
<dbReference type="RefSeq" id="WP_040053492.1">
    <property type="nucleotide sequence ID" value="NZ_FCNV02000014.1"/>
</dbReference>
<evidence type="ECO:0000256" key="1">
    <source>
        <dbReference type="SAM" id="MobiDB-lite"/>
    </source>
</evidence>
<dbReference type="AlphaFoldDB" id="A0A658R3K8"/>
<dbReference type="EMBL" id="FCNV02000014">
    <property type="protein sequence ID" value="SAL47171.1"/>
    <property type="molecule type" value="Genomic_DNA"/>
</dbReference>
<sequence>MEEVSRPARTYVHEPMTDLPDGNAAFPSDIDKSCQRLIPESRKQIVQRLDKKFLPEFIAQ</sequence>
<protein>
    <submittedName>
        <fullName evidence="2">Uncharacterized protein</fullName>
    </submittedName>
</protein>
<name>A0A658R3K8_9BURK</name>
<gene>
    <name evidence="2" type="ORF">AWB72_04937</name>
</gene>
<keyword evidence="3" id="KW-1185">Reference proteome</keyword>
<organism evidence="2 3">
    <name type="scientific">Caballeronia concitans</name>
    <dbReference type="NCBI Taxonomy" id="1777133"/>
    <lineage>
        <taxon>Bacteria</taxon>
        <taxon>Pseudomonadati</taxon>
        <taxon>Pseudomonadota</taxon>
        <taxon>Betaproteobacteria</taxon>
        <taxon>Burkholderiales</taxon>
        <taxon>Burkholderiaceae</taxon>
        <taxon>Caballeronia</taxon>
    </lineage>
</organism>
<evidence type="ECO:0000313" key="2">
    <source>
        <dbReference type="EMBL" id="SAL47171.1"/>
    </source>
</evidence>
<comment type="caution">
    <text evidence="2">The sequence shown here is derived from an EMBL/GenBank/DDBJ whole genome shotgun (WGS) entry which is preliminary data.</text>
</comment>
<accession>A0A658R3K8</accession>
<proteinExistence type="predicted"/>
<evidence type="ECO:0000313" key="3">
    <source>
        <dbReference type="Proteomes" id="UP000198263"/>
    </source>
</evidence>
<feature type="compositionally biased region" description="Basic and acidic residues" evidence="1">
    <location>
        <begin position="1"/>
        <end position="16"/>
    </location>
</feature>
<feature type="region of interest" description="Disordered" evidence="1">
    <location>
        <begin position="1"/>
        <end position="24"/>
    </location>
</feature>
<dbReference type="OrthoDB" id="9989581at2"/>
<reference evidence="2 3" key="1">
    <citation type="submission" date="2016-01" db="EMBL/GenBank/DDBJ databases">
        <authorList>
            <person name="Peeters C."/>
        </authorList>
    </citation>
    <scope>NUCLEOTIDE SEQUENCE [LARGE SCALE GENOMIC DNA]</scope>
    <source>
        <strain evidence="2">LMG 29315</strain>
    </source>
</reference>